<evidence type="ECO:0000313" key="5">
    <source>
        <dbReference type="Proteomes" id="UP000467840"/>
    </source>
</evidence>
<feature type="transmembrane region" description="Helical" evidence="2">
    <location>
        <begin position="548"/>
        <end position="565"/>
    </location>
</feature>
<keyword evidence="2" id="KW-0812">Transmembrane</keyword>
<comment type="caution">
    <text evidence="4">The sequence shown here is derived from an EMBL/GenBank/DDBJ whole genome shotgun (WGS) entry which is preliminary data.</text>
</comment>
<dbReference type="Pfam" id="PF13962">
    <property type="entry name" value="PGG"/>
    <property type="match status" value="1"/>
</dbReference>
<reference evidence="4 5" key="1">
    <citation type="journal article" date="2020" name="Mol. Plant">
        <title>The Chromosome-Based Rubber Tree Genome Provides New Insights into Spurge Genome Evolution and Rubber Biosynthesis.</title>
        <authorList>
            <person name="Liu J."/>
            <person name="Shi C."/>
            <person name="Shi C.C."/>
            <person name="Li W."/>
            <person name="Zhang Q.J."/>
            <person name="Zhang Y."/>
            <person name="Li K."/>
            <person name="Lu H.F."/>
            <person name="Shi C."/>
            <person name="Zhu S.T."/>
            <person name="Xiao Z.Y."/>
            <person name="Nan H."/>
            <person name="Yue Y."/>
            <person name="Zhu X.G."/>
            <person name="Wu Y."/>
            <person name="Hong X.N."/>
            <person name="Fan G.Y."/>
            <person name="Tong Y."/>
            <person name="Zhang D."/>
            <person name="Mao C.L."/>
            <person name="Liu Y.L."/>
            <person name="Hao S.J."/>
            <person name="Liu W.Q."/>
            <person name="Lv M.Q."/>
            <person name="Zhang H.B."/>
            <person name="Liu Y."/>
            <person name="Hu-Tang G.R."/>
            <person name="Wang J.P."/>
            <person name="Wang J.H."/>
            <person name="Sun Y.H."/>
            <person name="Ni S.B."/>
            <person name="Chen W.B."/>
            <person name="Zhang X.C."/>
            <person name="Jiao Y.N."/>
            <person name="Eichler E.E."/>
            <person name="Li G.H."/>
            <person name="Liu X."/>
            <person name="Gao L.Z."/>
        </authorList>
    </citation>
    <scope>NUCLEOTIDE SEQUENCE [LARGE SCALE GENOMIC DNA]</scope>
    <source>
        <strain evidence="5">cv. GT1</strain>
        <tissue evidence="4">Leaf</tissue>
    </source>
</reference>
<dbReference type="EMBL" id="JAAGAX010000069">
    <property type="protein sequence ID" value="KAF2282739.1"/>
    <property type="molecule type" value="Genomic_DNA"/>
</dbReference>
<dbReference type="InterPro" id="IPR036770">
    <property type="entry name" value="Ankyrin_rpt-contain_sf"/>
</dbReference>
<dbReference type="AlphaFoldDB" id="A0A6A6K5R9"/>
<dbReference type="InterPro" id="IPR026961">
    <property type="entry name" value="PGG_dom"/>
</dbReference>
<keyword evidence="2" id="KW-1133">Transmembrane helix</keyword>
<gene>
    <name evidence="4" type="ORF">GH714_043577</name>
</gene>
<sequence length="702" mass="78975">MIRLLNATEEGNIDGLYAAIGENPHIFDQIEEIPFADTPLHGAAFAGHIQYATEIMRLRPSFARKSNQKGFTPIQIAFQKAYSVGAWAVCPKSIGDVNIRNETALHIALKTNKREAFEFLVDRLHWDCHEEARYWEKRILNRKDVEGNTVLHCNIQKSTPLIMIFFIYVYIELVGLLIGRGIDVNAKNVYEQTALDIAEINRLHEISHLLRDVGAARASSLSTDNTIAFLRTDQRLNMAAEQGDIIALYSIIRDPYLLERIENASFIDTPLHISASKGHTQFALEIMWLKPSLAKKPNQDGFSPLHLALQNEQFQTVRGLLDADRNLLSVKGRAGQTPLHYVAERGNLDLLTEFLRAYPKSIQDLTIYKETALHVAAKKDMWEAFGVLCGWLQLTGQNAILNCTDDEGNSVLHIATSKNQIEASCPPGFLQIFQEMSRLFHAHETLYLLRFVFVMQAVKLLIGGKVDLNIKNMNGNTALDVLYESQTQMMIRSKIRKILCRAGALRSSSIPHTTTVADNLSKKRTGLEIWALSRYREKLIMSDQNRNAILVVAVLIATATYQAVLSPPGGVWQGDPTLLFPNTDSQSRYINAGAFVGRPVMFDLLPLVWYLFSVLNTAAFILSIGIIYNLLPRRPLIVLPLVIPLFLCYGISWYAVQTGGINLFIVGVVIVAILILLFRGFIAWFQKAWRDLVKLMAHNPKI</sequence>
<keyword evidence="1" id="KW-0040">ANK repeat</keyword>
<dbReference type="Proteomes" id="UP000467840">
    <property type="component" value="Unassembled WGS sequence"/>
</dbReference>
<dbReference type="Gene3D" id="1.25.40.20">
    <property type="entry name" value="Ankyrin repeat-containing domain"/>
    <property type="match status" value="2"/>
</dbReference>
<name>A0A6A6K5R9_HEVBR</name>
<feature type="domain" description="PGG" evidence="3">
    <location>
        <begin position="544"/>
        <end position="631"/>
    </location>
</feature>
<feature type="transmembrane region" description="Helical" evidence="2">
    <location>
        <begin position="607"/>
        <end position="631"/>
    </location>
</feature>
<feature type="transmembrane region" description="Helical" evidence="2">
    <location>
        <begin position="161"/>
        <end position="179"/>
    </location>
</feature>
<keyword evidence="2" id="KW-0472">Membrane</keyword>
<dbReference type="Pfam" id="PF12796">
    <property type="entry name" value="Ank_2"/>
    <property type="match status" value="1"/>
</dbReference>
<dbReference type="PANTHER" id="PTHR24128">
    <property type="entry name" value="HOMEOBOX PROTEIN WARIAI"/>
    <property type="match status" value="1"/>
</dbReference>
<evidence type="ECO:0000313" key="4">
    <source>
        <dbReference type="EMBL" id="KAF2282739.1"/>
    </source>
</evidence>
<feature type="repeat" description="ANK" evidence="1">
    <location>
        <begin position="334"/>
        <end position="355"/>
    </location>
</feature>
<dbReference type="SUPFAM" id="SSF48403">
    <property type="entry name" value="Ankyrin repeat"/>
    <property type="match status" value="2"/>
</dbReference>
<organism evidence="4 5">
    <name type="scientific">Hevea brasiliensis</name>
    <name type="common">Para rubber tree</name>
    <name type="synonym">Siphonia brasiliensis</name>
    <dbReference type="NCBI Taxonomy" id="3981"/>
    <lineage>
        <taxon>Eukaryota</taxon>
        <taxon>Viridiplantae</taxon>
        <taxon>Streptophyta</taxon>
        <taxon>Embryophyta</taxon>
        <taxon>Tracheophyta</taxon>
        <taxon>Spermatophyta</taxon>
        <taxon>Magnoliopsida</taxon>
        <taxon>eudicotyledons</taxon>
        <taxon>Gunneridae</taxon>
        <taxon>Pentapetalae</taxon>
        <taxon>rosids</taxon>
        <taxon>fabids</taxon>
        <taxon>Malpighiales</taxon>
        <taxon>Euphorbiaceae</taxon>
        <taxon>Crotonoideae</taxon>
        <taxon>Micrandreae</taxon>
        <taxon>Hevea</taxon>
    </lineage>
</organism>
<dbReference type="PROSITE" id="PS50088">
    <property type="entry name" value="ANK_REPEAT"/>
    <property type="match status" value="2"/>
</dbReference>
<dbReference type="PROSITE" id="PS50297">
    <property type="entry name" value="ANK_REP_REGION"/>
    <property type="match status" value="2"/>
</dbReference>
<feature type="repeat" description="ANK" evidence="1">
    <location>
        <begin position="300"/>
        <end position="332"/>
    </location>
</feature>
<evidence type="ECO:0000256" key="2">
    <source>
        <dbReference type="SAM" id="Phobius"/>
    </source>
</evidence>
<dbReference type="InterPro" id="IPR002110">
    <property type="entry name" value="Ankyrin_rpt"/>
</dbReference>
<feature type="transmembrane region" description="Helical" evidence="2">
    <location>
        <begin position="661"/>
        <end position="685"/>
    </location>
</feature>
<dbReference type="SMART" id="SM00248">
    <property type="entry name" value="ANK"/>
    <property type="match status" value="6"/>
</dbReference>
<feature type="transmembrane region" description="Helical" evidence="2">
    <location>
        <begin position="636"/>
        <end position="655"/>
    </location>
</feature>
<accession>A0A6A6K5R9</accession>
<keyword evidence="5" id="KW-1185">Reference proteome</keyword>
<protein>
    <recommendedName>
        <fullName evidence="3">PGG domain-containing protein</fullName>
    </recommendedName>
</protein>
<evidence type="ECO:0000259" key="3">
    <source>
        <dbReference type="Pfam" id="PF13962"/>
    </source>
</evidence>
<evidence type="ECO:0000256" key="1">
    <source>
        <dbReference type="PROSITE-ProRule" id="PRU00023"/>
    </source>
</evidence>
<dbReference type="PANTHER" id="PTHR24128:SF24">
    <property type="entry name" value="ANKYRIN REPEAT PROTEIN"/>
    <property type="match status" value="1"/>
</dbReference>
<proteinExistence type="predicted"/>